<feature type="region of interest" description="Disordered" evidence="13">
    <location>
        <begin position="1"/>
        <end position="391"/>
    </location>
</feature>
<feature type="domain" description="Btz" evidence="14">
    <location>
        <begin position="371"/>
        <end position="501"/>
    </location>
</feature>
<evidence type="ECO:0000256" key="2">
    <source>
        <dbReference type="ARBA" id="ARBA00004496"/>
    </source>
</evidence>
<feature type="compositionally biased region" description="Basic and acidic residues" evidence="13">
    <location>
        <begin position="761"/>
        <end position="771"/>
    </location>
</feature>
<dbReference type="GO" id="GO:0006417">
    <property type="term" value="P:regulation of translation"/>
    <property type="evidence" value="ECO:0007669"/>
    <property type="project" value="UniProtKB-KW"/>
</dbReference>
<dbReference type="GO" id="GO:0003729">
    <property type="term" value="F:mRNA binding"/>
    <property type="evidence" value="ECO:0007669"/>
    <property type="project" value="InterPro"/>
</dbReference>
<feature type="region of interest" description="Disordered" evidence="13">
    <location>
        <begin position="414"/>
        <end position="804"/>
    </location>
</feature>
<feature type="compositionally biased region" description="Low complexity" evidence="13">
    <location>
        <begin position="713"/>
        <end position="723"/>
    </location>
</feature>
<feature type="compositionally biased region" description="Polar residues" evidence="13">
    <location>
        <begin position="289"/>
        <end position="300"/>
    </location>
</feature>
<organism evidence="15 16">
    <name type="scientific">Lunasporangiospora selenospora</name>
    <dbReference type="NCBI Taxonomy" id="979761"/>
    <lineage>
        <taxon>Eukaryota</taxon>
        <taxon>Fungi</taxon>
        <taxon>Fungi incertae sedis</taxon>
        <taxon>Mucoromycota</taxon>
        <taxon>Mortierellomycotina</taxon>
        <taxon>Mortierellomycetes</taxon>
        <taxon>Mortierellales</taxon>
        <taxon>Mortierellaceae</taxon>
        <taxon>Lunasporangiospora</taxon>
    </lineage>
</organism>
<keyword evidence="9" id="KW-0694">RNA-binding</keyword>
<name>A0A9P6FT31_9FUNG</name>
<evidence type="ECO:0000256" key="8">
    <source>
        <dbReference type="ARBA" id="ARBA00022845"/>
    </source>
</evidence>
<keyword evidence="5" id="KW-0963">Cytoplasm</keyword>
<protein>
    <recommendedName>
        <fullName evidence="14">Btz domain-containing protein</fullName>
    </recommendedName>
</protein>
<keyword evidence="16" id="KW-1185">Reference proteome</keyword>
<proteinExistence type="inferred from homology"/>
<feature type="compositionally biased region" description="Polar residues" evidence="13">
    <location>
        <begin position="271"/>
        <end position="282"/>
    </location>
</feature>
<feature type="compositionally biased region" description="Basic and acidic residues" evidence="13">
    <location>
        <begin position="459"/>
        <end position="498"/>
    </location>
</feature>
<evidence type="ECO:0000256" key="4">
    <source>
        <dbReference type="ARBA" id="ARBA00022448"/>
    </source>
</evidence>
<evidence type="ECO:0000256" key="10">
    <source>
        <dbReference type="ARBA" id="ARBA00023161"/>
    </source>
</evidence>
<evidence type="ECO:0000256" key="5">
    <source>
        <dbReference type="ARBA" id="ARBA00022490"/>
    </source>
</evidence>
<feature type="compositionally biased region" description="Basic and acidic residues" evidence="13">
    <location>
        <begin position="196"/>
        <end position="205"/>
    </location>
</feature>
<dbReference type="GO" id="GO:0051028">
    <property type="term" value="P:mRNA transport"/>
    <property type="evidence" value="ECO:0007669"/>
    <property type="project" value="UniProtKB-KW"/>
</dbReference>
<dbReference type="GO" id="GO:0008380">
    <property type="term" value="P:RNA splicing"/>
    <property type="evidence" value="ECO:0007669"/>
    <property type="project" value="UniProtKB-KW"/>
</dbReference>
<keyword evidence="4" id="KW-0813">Transport</keyword>
<keyword evidence="7" id="KW-0509">mRNA transport</keyword>
<evidence type="ECO:0000313" key="16">
    <source>
        <dbReference type="Proteomes" id="UP000780801"/>
    </source>
</evidence>
<feature type="compositionally biased region" description="Low complexity" evidence="13">
    <location>
        <begin position="311"/>
        <end position="322"/>
    </location>
</feature>
<keyword evidence="12" id="KW-0539">Nucleus</keyword>
<dbReference type="EMBL" id="JAABOA010001901">
    <property type="protein sequence ID" value="KAF9580696.1"/>
    <property type="molecule type" value="Genomic_DNA"/>
</dbReference>
<feature type="compositionally biased region" description="Polar residues" evidence="13">
    <location>
        <begin position="643"/>
        <end position="653"/>
    </location>
</feature>
<dbReference type="Proteomes" id="UP000780801">
    <property type="component" value="Unassembled WGS sequence"/>
</dbReference>
<feature type="compositionally biased region" description="Basic residues" evidence="13">
    <location>
        <begin position="232"/>
        <end position="241"/>
    </location>
</feature>
<evidence type="ECO:0000256" key="6">
    <source>
        <dbReference type="ARBA" id="ARBA00022664"/>
    </source>
</evidence>
<feature type="compositionally biased region" description="Low complexity" evidence="13">
    <location>
        <begin position="579"/>
        <end position="596"/>
    </location>
</feature>
<dbReference type="Pfam" id="PF09405">
    <property type="entry name" value="Btz"/>
    <property type="match status" value="1"/>
</dbReference>
<evidence type="ECO:0000256" key="13">
    <source>
        <dbReference type="SAM" id="MobiDB-lite"/>
    </source>
</evidence>
<feature type="compositionally biased region" description="Basic residues" evidence="13">
    <location>
        <begin position="73"/>
        <end position="94"/>
    </location>
</feature>
<dbReference type="InterPro" id="IPR018545">
    <property type="entry name" value="Btz_dom"/>
</dbReference>
<keyword evidence="8" id="KW-0810">Translation regulation</keyword>
<feature type="compositionally biased region" description="Basic residues" evidence="13">
    <location>
        <begin position="672"/>
        <end position="708"/>
    </location>
</feature>
<keyword evidence="10" id="KW-0866">Nonsense-mediated mRNA decay</keyword>
<feature type="region of interest" description="Disordered" evidence="13">
    <location>
        <begin position="976"/>
        <end position="1026"/>
    </location>
</feature>
<reference evidence="15" key="1">
    <citation type="journal article" date="2020" name="Fungal Divers.">
        <title>Resolving the Mortierellaceae phylogeny through synthesis of multi-gene phylogenetics and phylogenomics.</title>
        <authorList>
            <person name="Vandepol N."/>
            <person name="Liber J."/>
            <person name="Desiro A."/>
            <person name="Na H."/>
            <person name="Kennedy M."/>
            <person name="Barry K."/>
            <person name="Grigoriev I.V."/>
            <person name="Miller A.N."/>
            <person name="O'Donnell K."/>
            <person name="Stajich J.E."/>
            <person name="Bonito G."/>
        </authorList>
    </citation>
    <scope>NUCLEOTIDE SEQUENCE</scope>
    <source>
        <strain evidence="15">KOD1015</strain>
    </source>
</reference>
<feature type="compositionally biased region" description="Low complexity" evidence="13">
    <location>
        <begin position="39"/>
        <end position="63"/>
    </location>
</feature>
<feature type="compositionally biased region" description="Basic and acidic residues" evidence="13">
    <location>
        <begin position="154"/>
        <end position="172"/>
    </location>
</feature>
<dbReference type="GO" id="GO:0000184">
    <property type="term" value="P:nuclear-transcribed mRNA catabolic process, nonsense-mediated decay"/>
    <property type="evidence" value="ECO:0007669"/>
    <property type="project" value="UniProtKB-KW"/>
</dbReference>
<evidence type="ECO:0000259" key="14">
    <source>
        <dbReference type="Pfam" id="PF09405"/>
    </source>
</evidence>
<evidence type="ECO:0000256" key="1">
    <source>
        <dbReference type="ARBA" id="ARBA00004123"/>
    </source>
</evidence>
<feature type="compositionally biased region" description="Gly residues" evidence="13">
    <location>
        <begin position="427"/>
        <end position="443"/>
    </location>
</feature>
<dbReference type="GO" id="GO:0035145">
    <property type="term" value="C:exon-exon junction complex"/>
    <property type="evidence" value="ECO:0007669"/>
    <property type="project" value="InterPro"/>
</dbReference>
<evidence type="ECO:0000256" key="3">
    <source>
        <dbReference type="ARBA" id="ARBA00009548"/>
    </source>
</evidence>
<comment type="subcellular location">
    <subcellularLocation>
        <location evidence="2">Cytoplasm</location>
    </subcellularLocation>
    <subcellularLocation>
        <location evidence="1">Nucleus</location>
    </subcellularLocation>
</comment>
<evidence type="ECO:0000256" key="9">
    <source>
        <dbReference type="ARBA" id="ARBA00022884"/>
    </source>
</evidence>
<sequence>MQAHASKPSSEPGLTATEAPTASVPAQDMTNSSEPEKGATSAPSTSTSSPPTTTTTTTDVASTEPQDSPVKKPLSKKKPGNKSKKLVSRNASRRTRGEEAIELAVSSSDDDSNSDSDQADNHHRSRRARRGARGDQSESGSGTDDPDTEEEADLQIKRQVLEKLSLERKEESSPAPKTPPRSGKRHQQGHIASPESRTRSGHGRDSAPASPTPTSTAASPSSTPAPGSTPGKKARRPRNKREKNEAKLNSPASTPTKGENDGVAANDKKPASTSSSDPTNASEADREQQQPATDSKPQSTKSKRYSKQGVASAKPSEASPSPMEEPEAESNGTDNWGDSPLPPQENKETTNEDQPSKPPSSHSSRPAPRGRGGRSVAMEARSEYRKKLAEDPRFVPHLGEFWGHDDRYRGAGLKNFGERGNFRGRFMGRGGFGRGGMQHGSGRGDFRNGQPLNDQPQVNEDRVEETKPKSDRWSHDGYDQLMKVQEKSYRPHRNDSRPRSMNNKHPSRAQTSSSNQSTQVQEDSTPQTGTTTAPPPKQERPRSSAQFGEKDVKRASRLLHSALPKPTQKPPASTEPVVNAANTIPAASAASNSTPSKEAAESEDGVKQEAGKDQGSSMIQEISTPGIATENASSPTGPGAPKQRQQMPHNQPPIQHGGFRPQFIPGNFASRGRGRGGFHHGHGHHFGGRGGHHYGPHHQHHHHHHHPRPSGQAHATTTPAHATESTNATVKAEQGGAGKTDVENPAGTHEVSGSKRYLGSRQEDANKERTKAMAADAEDLGAKETTEADFSRAKDMTPPTSSKSLKTAINAAPFKPSSPFIPPQQVVTNFNAEEEYYGEDYGAEGFYYGQQQQPMPVQPMYYYYYPSVGAGAPSAAPGSMPMGVPMPMPAPMPMGVPVPGQPFMPGPPMYYDGSVPVPAPGSSAPPTSGSSAAPVVPGAPGPAGMGGEMMMMVMAPEDYNNYYYYQPTVFYPPPPPNAAGAAGSVTAPMHPPTQHPESRPHPAHGRPSTVPVAIPLPGPAATQARS</sequence>
<feature type="compositionally biased region" description="Basic and acidic residues" evidence="13">
    <location>
        <begin position="537"/>
        <end position="554"/>
    </location>
</feature>
<feature type="compositionally biased region" description="Acidic residues" evidence="13">
    <location>
        <begin position="144"/>
        <end position="153"/>
    </location>
</feature>
<feature type="compositionally biased region" description="Low complexity" evidence="13">
    <location>
        <begin position="359"/>
        <end position="369"/>
    </location>
</feature>
<evidence type="ECO:0000256" key="11">
    <source>
        <dbReference type="ARBA" id="ARBA00023187"/>
    </source>
</evidence>
<dbReference type="GO" id="GO:0005737">
    <property type="term" value="C:cytoplasm"/>
    <property type="evidence" value="ECO:0007669"/>
    <property type="project" value="UniProtKB-SubCell"/>
</dbReference>
<feature type="compositionally biased region" description="Basic and acidic residues" evidence="13">
    <location>
        <begin position="598"/>
        <end position="612"/>
    </location>
</feature>
<feature type="compositionally biased region" description="Basic and acidic residues" evidence="13">
    <location>
        <begin position="380"/>
        <end position="391"/>
    </location>
</feature>
<keyword evidence="11" id="KW-0508">mRNA splicing</keyword>
<keyword evidence="6" id="KW-0507">mRNA processing</keyword>
<feature type="compositionally biased region" description="Acidic residues" evidence="13">
    <location>
        <begin position="108"/>
        <end position="118"/>
    </location>
</feature>
<comment type="caution">
    <text evidence="15">The sequence shown here is derived from an EMBL/GenBank/DDBJ whole genome shotgun (WGS) entry which is preliminary data.</text>
</comment>
<evidence type="ECO:0000313" key="15">
    <source>
        <dbReference type="EMBL" id="KAF9580696.1"/>
    </source>
</evidence>
<evidence type="ECO:0000256" key="7">
    <source>
        <dbReference type="ARBA" id="ARBA00022816"/>
    </source>
</evidence>
<dbReference type="GO" id="GO:0006397">
    <property type="term" value="P:mRNA processing"/>
    <property type="evidence" value="ECO:0007669"/>
    <property type="project" value="UniProtKB-KW"/>
</dbReference>
<feature type="compositionally biased region" description="Polar residues" evidence="13">
    <location>
        <begin position="614"/>
        <end position="623"/>
    </location>
</feature>
<accession>A0A9P6FT31</accession>
<gene>
    <name evidence="15" type="ORF">BGW38_002557</name>
</gene>
<evidence type="ECO:0000256" key="12">
    <source>
        <dbReference type="ARBA" id="ARBA00023242"/>
    </source>
</evidence>
<dbReference type="AlphaFoldDB" id="A0A9P6FT31"/>
<feature type="compositionally biased region" description="Basic and acidic residues" evidence="13">
    <location>
        <begin position="780"/>
        <end position="795"/>
    </location>
</feature>
<feature type="compositionally biased region" description="Low complexity" evidence="13">
    <location>
        <begin position="206"/>
        <end position="231"/>
    </location>
</feature>
<feature type="compositionally biased region" description="Low complexity" evidence="13">
    <location>
        <begin position="510"/>
        <end position="532"/>
    </location>
</feature>
<dbReference type="OrthoDB" id="3361414at2759"/>
<comment type="similarity">
    <text evidence="3">Belongs to the CASC3 family.</text>
</comment>